<name>A0A8H7DZ32_9EURO</name>
<keyword evidence="2" id="KW-1185">Reference proteome</keyword>
<dbReference type="EMBL" id="JAACFV010000184">
    <property type="protein sequence ID" value="KAF7503337.1"/>
    <property type="molecule type" value="Genomic_DNA"/>
</dbReference>
<organism evidence="1 2">
    <name type="scientific">Endocarpon pusillum</name>
    <dbReference type="NCBI Taxonomy" id="364733"/>
    <lineage>
        <taxon>Eukaryota</taxon>
        <taxon>Fungi</taxon>
        <taxon>Dikarya</taxon>
        <taxon>Ascomycota</taxon>
        <taxon>Pezizomycotina</taxon>
        <taxon>Eurotiomycetes</taxon>
        <taxon>Chaetothyriomycetidae</taxon>
        <taxon>Verrucariales</taxon>
        <taxon>Verrucariaceae</taxon>
        <taxon>Endocarpon</taxon>
    </lineage>
</organism>
<protein>
    <submittedName>
        <fullName evidence="1">Uncharacterized protein</fullName>
    </submittedName>
</protein>
<evidence type="ECO:0000313" key="2">
    <source>
        <dbReference type="Proteomes" id="UP000606974"/>
    </source>
</evidence>
<accession>A0A8H7DZ32</accession>
<dbReference type="AlphaFoldDB" id="A0A8H7DZ32"/>
<proteinExistence type="predicted"/>
<sequence>MILWYVGTPAIVIFKRSLRASSREVLVACCEDIMKNVNSFRRHQIVFSPETKTYTLLIREGRIRLQGIGWQDIVSADVKVVVSRFCKIFRNNTGLV</sequence>
<dbReference type="Proteomes" id="UP000606974">
    <property type="component" value="Unassembled WGS sequence"/>
</dbReference>
<gene>
    <name evidence="1" type="ORF">GJ744_003980</name>
</gene>
<comment type="caution">
    <text evidence="1">The sequence shown here is derived from an EMBL/GenBank/DDBJ whole genome shotgun (WGS) entry which is preliminary data.</text>
</comment>
<reference evidence="1" key="1">
    <citation type="submission" date="2020-02" db="EMBL/GenBank/DDBJ databases">
        <authorList>
            <person name="Palmer J.M."/>
        </authorList>
    </citation>
    <scope>NUCLEOTIDE SEQUENCE</scope>
    <source>
        <strain evidence="1">EPUS1.4</strain>
        <tissue evidence="1">Thallus</tissue>
    </source>
</reference>
<evidence type="ECO:0000313" key="1">
    <source>
        <dbReference type="EMBL" id="KAF7503337.1"/>
    </source>
</evidence>